<sequence>MDLTRAGHILGLLCSWPEQDWGIVDADTHRMEDSAAFHREHMDDFANRAARFYLGELVLESVNDALLSNRVTERSAQEAVQAILRRRSQEPTAALLAYWMNLDQMGDLEEQERWPVCRLLRAGLDGRTADEGPLNQSR</sequence>
<protein>
    <submittedName>
        <fullName evidence="1">Uncharacterized protein</fullName>
    </submittedName>
</protein>
<accession>A0ABN4K629</accession>
<dbReference type="Proteomes" id="UP000060071">
    <property type="component" value="Chromosome"/>
</dbReference>
<proteinExistence type="predicted"/>
<keyword evidence="2" id="KW-1185">Reference proteome</keyword>
<evidence type="ECO:0000313" key="1">
    <source>
        <dbReference type="EMBL" id="ALW89569.1"/>
    </source>
</evidence>
<name>A0ABN4K629_9DEIO</name>
<dbReference type="EMBL" id="CP013910">
    <property type="protein sequence ID" value="ALW89569.1"/>
    <property type="molecule type" value="Genomic_DNA"/>
</dbReference>
<reference evidence="1 2" key="1">
    <citation type="submission" date="2015-12" db="EMBL/GenBank/DDBJ databases">
        <authorList>
            <person name="Kim M.K."/>
            <person name="Srinivasan S."/>
            <person name="Lee J.-J."/>
            <person name="Kim K."/>
        </authorList>
    </citation>
    <scope>NUCLEOTIDE SEQUENCE [LARGE SCALE GENOMIC DNA]</scope>
    <source>
        <strain evidence="1 2">BM2</strain>
    </source>
</reference>
<organism evidence="1 2">
    <name type="scientific">Deinococcus actinosclerus</name>
    <dbReference type="NCBI Taxonomy" id="1768108"/>
    <lineage>
        <taxon>Bacteria</taxon>
        <taxon>Thermotogati</taxon>
        <taxon>Deinococcota</taxon>
        <taxon>Deinococci</taxon>
        <taxon>Deinococcales</taxon>
        <taxon>Deinococcaceae</taxon>
        <taxon>Deinococcus</taxon>
    </lineage>
</organism>
<evidence type="ECO:0000313" key="2">
    <source>
        <dbReference type="Proteomes" id="UP000060071"/>
    </source>
</evidence>
<dbReference type="RefSeq" id="WP_062159007.1">
    <property type="nucleotide sequence ID" value="NZ_CP013910.1"/>
</dbReference>
<gene>
    <name evidence="1" type="ORF">AUC44_12225</name>
</gene>